<feature type="compositionally biased region" description="Polar residues" evidence="1">
    <location>
        <begin position="1328"/>
        <end position="1346"/>
    </location>
</feature>
<feature type="compositionally biased region" description="Low complexity" evidence="1">
    <location>
        <begin position="210"/>
        <end position="220"/>
    </location>
</feature>
<feature type="region of interest" description="Disordered" evidence="1">
    <location>
        <begin position="123"/>
        <end position="759"/>
    </location>
</feature>
<feature type="compositionally biased region" description="Low complexity" evidence="1">
    <location>
        <begin position="679"/>
        <end position="716"/>
    </location>
</feature>
<feature type="compositionally biased region" description="Low complexity" evidence="1">
    <location>
        <begin position="940"/>
        <end position="962"/>
    </location>
</feature>
<accession>A0A835XTN7</accession>
<feature type="compositionally biased region" description="Low complexity" evidence="1">
    <location>
        <begin position="126"/>
        <end position="146"/>
    </location>
</feature>
<feature type="transmembrane region" description="Helical" evidence="2">
    <location>
        <begin position="1119"/>
        <end position="1144"/>
    </location>
</feature>
<feature type="region of interest" description="Disordered" evidence="1">
    <location>
        <begin position="1498"/>
        <end position="1630"/>
    </location>
</feature>
<feature type="compositionally biased region" description="Low complexity" evidence="1">
    <location>
        <begin position="435"/>
        <end position="451"/>
    </location>
</feature>
<feature type="compositionally biased region" description="Polar residues" evidence="1">
    <location>
        <begin position="455"/>
        <end position="464"/>
    </location>
</feature>
<sequence>MWYTGNNGQTSCNITVYFTIPLYVKQVGIYIVYKGFGRSNIAANLTLITSSNTSITTACASDPATACTGTGTGNPAFWHTCNFTTLNLISGMKFGVQDNGYKVFDAVRAVGFRAFLPPPPMSTAEPSAALSASKSSATKPASTLAAPEPRAAKPLATLAAPEPASKPPATEPGGPKPRAAFPTTEPGAPKPSTPFSASQPTPSKPFPTFASSQPAASKPPATEPGAPKPHATFPTTEPPTAQPFASKPGASKPAASLAAPEPPLAAEPGTSKPCTTFPTTKPAAAEPFATQPGASKPITALSAAKPFAAEPPPTQPAASQPAATVASPEPGAPKPSAAKPRASQPFTTFAPAYTPKSRATEPCSAKPFTTQPRAAKPHTSVAAAQPATAEPGAAKPAASIFPTKPVTAQPGSPQPRAAEPCPAFASWQPSPTQPGAPQSAAAEPRAPEPGATFPATFSRTSKPQSAKPRAAKPGAARSSFQSSTSQPGAPKPPTAHTRAAKPGPAFASPQPPAPRASSQHEPAAPSLTATASKPRPTQPPAIASAPLPTAQPRPLASASLSSTTEPVASFTSAQPSPSIPLSSPKPPTAQPGSALSCPQPPTARSSSQHKPTAPAFASVTSQPSAPFPSAQPRATQSPPSITCAEPPAAKPAPSVTPSQSRAAGPAPAKPSAPQPVPALPAAQPRPSRSAAQPPATAASLASVSAISSPAVSAPKPRSTPAASVASAQPATSSITTPAEPASRPPRRPPSPPSPPLPPLPPVVLPAIGVPPEYIAPGGMPAQGTLTVTQDVELPGTLVDNCTGACLAGLFPNAGSVVVTGSTVKVPVEVTTAVQATAVLTSNLGELVTVEVGCTTAFLSAFQEELTSRANVSADIISNVSCSSTGSLAAAVNAARTLLHFPHRNSHPRTHREDLAHSPHHPHYSHPHDHVHPDLVSTEYGSALHGQHAQQAQHGAQHGTQHGAQHDAQHGGRALLADPVCAGTGSLNLMVMLSVPVEDPDGPAFYKARLLATMDEWTQESVDGTGKPGGLQLCGPTSEDVIVSTNVRVMTEVPLSSTGADNLASVCGAQSLEPTTALGGDGSQVACRVTTASTGDGGAKPNSGGSSPPPAVSSASSTSYLPLIIAAAVVGAVVGAVCLAVLFFVAGRSRRRRRKEEEQPEVEERKWSVLAPGGPPGEPIGSRPGTGEGGNQLMPRPSGGSCPGAVEIAAANRAALHAFARHSTTTLDERPHEPAGTLNIVLPSDPQRPRGNVQWPTLRRGSLTPESEAQLKRAVASALPPAPASTPRTVTGAEGTGRPVLLSPVIGSGAATNSRAPAAVPSPARISATQPQSDGPDSHSGRTSWATALSHLVSRERLSSSPKPRKSSNFGNAEAFEQGGASGSGPVSRRFSLFNPTFDTEAGVGEPTSVAGLANGAGAAGAVAVGGSGGPSSGGDERESASRASSTGRATRSARVLPIGSGPSRTHMSLDGSPRAASVRSGLSGVSLKNVILGIIGRGGAESHTEPGTPPAVTSGADRPGAVPEVAGLREGSHDTPRSLPSPGLLLPVPPRLGSPLRHASHPGPHGAAQLPSPLGPRVPSSHPSHLKPQPALSLAGTAPGAAGRPGSSRVKFADSPVTASPVGSWSGLPLADAGTGVKVVEGSRAVGSELPPRPPLRKVVTMSPSAQRASLDTALGPGRPGAATSAGVVSGAVASDVEDSNSAAERRRKAVQRQKSATVLSGSPSIRRWRATHSGVPEPGSGLDPPTSDHDLPTVPGPPGLRAAGASPGRARGAAGGEARGKAPSAWTSLKHIKTAGLRTGPDLGDDFHMALPGSSGPSITAASRTGGGGASPLPAGVGFGPAEMGPVGPRRGLSDGATRGDDGSPRAGPSLAGSPAPRVSKRFGRGTASALD</sequence>
<feature type="compositionally biased region" description="Low complexity" evidence="1">
    <location>
        <begin position="1441"/>
        <end position="1454"/>
    </location>
</feature>
<feature type="compositionally biased region" description="Low complexity" evidence="1">
    <location>
        <begin position="245"/>
        <end position="259"/>
    </location>
</feature>
<feature type="compositionally biased region" description="Low complexity" evidence="1">
    <location>
        <begin position="1681"/>
        <end position="1695"/>
    </location>
</feature>
<proteinExistence type="predicted"/>
<keyword evidence="2" id="KW-0812">Transmembrane</keyword>
<keyword evidence="4" id="KW-1185">Reference proteome</keyword>
<feature type="compositionally biased region" description="Low complexity" evidence="1">
    <location>
        <begin position="382"/>
        <end position="398"/>
    </location>
</feature>
<feature type="region of interest" description="Disordered" evidence="1">
    <location>
        <begin position="1804"/>
        <end position="1893"/>
    </location>
</feature>
<dbReference type="Proteomes" id="UP000612055">
    <property type="component" value="Unassembled WGS sequence"/>
</dbReference>
<feature type="compositionally biased region" description="Low complexity" evidence="1">
    <location>
        <begin position="621"/>
        <end position="632"/>
    </location>
</feature>
<keyword evidence="2" id="KW-1133">Transmembrane helix</keyword>
<feature type="compositionally biased region" description="Polar residues" evidence="1">
    <location>
        <begin position="558"/>
        <end position="571"/>
    </location>
</feature>
<feature type="region of interest" description="Disordered" evidence="1">
    <location>
        <begin position="1149"/>
        <end position="1203"/>
    </location>
</feature>
<feature type="compositionally biased region" description="Low complexity" evidence="1">
    <location>
        <begin position="1272"/>
        <end position="1288"/>
    </location>
</feature>
<feature type="region of interest" description="Disordered" evidence="1">
    <location>
        <begin position="1424"/>
        <end position="1480"/>
    </location>
</feature>
<feature type="region of interest" description="Disordered" evidence="1">
    <location>
        <begin position="1272"/>
        <end position="1387"/>
    </location>
</feature>
<feature type="compositionally biased region" description="Low complexity" evidence="1">
    <location>
        <begin position="1313"/>
        <end position="1327"/>
    </location>
</feature>
<feature type="compositionally biased region" description="Low complexity" evidence="1">
    <location>
        <begin position="1760"/>
        <end position="1773"/>
    </location>
</feature>
<gene>
    <name evidence="3" type="ORF">HYH03_012108</name>
</gene>
<feature type="compositionally biased region" description="Low complexity" evidence="1">
    <location>
        <begin position="572"/>
        <end position="582"/>
    </location>
</feature>
<feature type="region of interest" description="Disordered" evidence="1">
    <location>
        <begin position="1644"/>
        <end position="1788"/>
    </location>
</feature>
<reference evidence="3" key="1">
    <citation type="journal article" date="2020" name="bioRxiv">
        <title>Comparative genomics of Chlamydomonas.</title>
        <authorList>
            <person name="Craig R.J."/>
            <person name="Hasan A.R."/>
            <person name="Ness R.W."/>
            <person name="Keightley P.D."/>
        </authorList>
    </citation>
    <scope>NUCLEOTIDE SEQUENCE</scope>
    <source>
        <strain evidence="3">CCAP 11/70</strain>
    </source>
</reference>
<feature type="compositionally biased region" description="Polar residues" evidence="1">
    <location>
        <begin position="1713"/>
        <end position="1724"/>
    </location>
</feature>
<feature type="compositionally biased region" description="Low complexity" evidence="1">
    <location>
        <begin position="1595"/>
        <end position="1609"/>
    </location>
</feature>
<evidence type="ECO:0000256" key="2">
    <source>
        <dbReference type="SAM" id="Phobius"/>
    </source>
</evidence>
<evidence type="ECO:0000313" key="3">
    <source>
        <dbReference type="EMBL" id="KAG2489472.1"/>
    </source>
</evidence>
<protein>
    <submittedName>
        <fullName evidence="3">Uncharacterized protein</fullName>
    </submittedName>
</protein>
<feature type="region of interest" description="Disordered" evidence="1">
    <location>
        <begin position="1223"/>
        <end position="1260"/>
    </location>
</feature>
<keyword evidence="2" id="KW-0472">Membrane</keyword>
<dbReference type="EMBL" id="JAEHOE010000073">
    <property type="protein sequence ID" value="KAG2489472.1"/>
    <property type="molecule type" value="Genomic_DNA"/>
</dbReference>
<feature type="compositionally biased region" description="Polar residues" evidence="1">
    <location>
        <begin position="725"/>
        <end position="736"/>
    </location>
</feature>
<feature type="compositionally biased region" description="Pro residues" evidence="1">
    <location>
        <begin position="667"/>
        <end position="678"/>
    </location>
</feature>
<feature type="region of interest" description="Disordered" evidence="1">
    <location>
        <begin position="1090"/>
        <end position="1113"/>
    </location>
</feature>
<comment type="caution">
    <text evidence="3">The sequence shown here is derived from an EMBL/GenBank/DDBJ whole genome shotgun (WGS) entry which is preliminary data.</text>
</comment>
<name>A0A835XTN7_9CHLO</name>
<feature type="compositionally biased region" description="Low complexity" evidence="1">
    <location>
        <begin position="1098"/>
        <end position="1113"/>
    </location>
</feature>
<feature type="compositionally biased region" description="Low complexity" evidence="1">
    <location>
        <begin position="316"/>
        <end position="343"/>
    </location>
</feature>
<feature type="region of interest" description="Disordered" evidence="1">
    <location>
        <begin position="903"/>
        <end position="970"/>
    </location>
</feature>
<feature type="compositionally biased region" description="Low complexity" evidence="1">
    <location>
        <begin position="1537"/>
        <end position="1546"/>
    </location>
</feature>
<organism evidence="3 4">
    <name type="scientific">Edaphochlamys debaryana</name>
    <dbReference type="NCBI Taxonomy" id="47281"/>
    <lineage>
        <taxon>Eukaryota</taxon>
        <taxon>Viridiplantae</taxon>
        <taxon>Chlorophyta</taxon>
        <taxon>core chlorophytes</taxon>
        <taxon>Chlorophyceae</taxon>
        <taxon>CS clade</taxon>
        <taxon>Chlamydomonadales</taxon>
        <taxon>Chlamydomonadales incertae sedis</taxon>
        <taxon>Edaphochlamys</taxon>
    </lineage>
</organism>
<feature type="compositionally biased region" description="Pro residues" evidence="1">
    <location>
        <begin position="747"/>
        <end position="759"/>
    </location>
</feature>
<evidence type="ECO:0000256" key="1">
    <source>
        <dbReference type="SAM" id="MobiDB-lite"/>
    </source>
</evidence>
<dbReference type="OrthoDB" id="549845at2759"/>
<feature type="compositionally biased region" description="Low complexity" evidence="1">
    <location>
        <begin position="465"/>
        <end position="478"/>
    </location>
</feature>
<evidence type="ECO:0000313" key="4">
    <source>
        <dbReference type="Proteomes" id="UP000612055"/>
    </source>
</evidence>